<evidence type="ECO:0000256" key="11">
    <source>
        <dbReference type="ARBA" id="ARBA00023242"/>
    </source>
</evidence>
<evidence type="ECO:0000256" key="8">
    <source>
        <dbReference type="ARBA" id="ARBA00023015"/>
    </source>
</evidence>
<sequence length="494" mass="55519">MFTEIISHSTEDPTTFGQVCFDGLVETAATSSSLSPTPVKLPPLNLYWPPQEQSVSHRPIEDPLCSMLDDVFMDNYCADLGPSQFIDQELKEENLMVDLTSPLHDHHDSSGFYSAGFGSGSYSGSDWIINSPGTSSVSTCGDGDSMTQSPFMTSPSQYHQTFQFPPVHHHHHHHSSNTDTEDWPGQLAADEEEDDENVCDEVTVLHCRWVDCKGSYQTQEELVQHIERSHVDQRRAEDFTCFWAGCPRRHRPFNARYKLLIHMRVHSGEKPNRCTYNGCLKAFSRLENLKIHLRSHTGEKPYLCQYPTCRKTFSNSSDRAKHQRTHIDTKPYACQMPGCLKRYTDPSSLRKHVKNHVTKQLDQSSVHIEKSQPRNIANSNVGQDADKLSRRQSRHGSTSSSVNSYEESPADWEHGAFVASSARNNESDYYAVGEVLSSSSASSSEDSSVQLLDEGSLLFSEMNRFVHDDNGGWLFPAIGDDVERLCGLPSSCFV</sequence>
<feature type="domain" description="C2H2-type" evidence="14">
    <location>
        <begin position="272"/>
        <end position="301"/>
    </location>
</feature>
<evidence type="ECO:0000313" key="15">
    <source>
        <dbReference type="EMBL" id="CAH0108929.1"/>
    </source>
</evidence>
<evidence type="ECO:0000256" key="6">
    <source>
        <dbReference type="ARBA" id="ARBA00022771"/>
    </source>
</evidence>
<dbReference type="PROSITE" id="PS50157">
    <property type="entry name" value="ZINC_FINGER_C2H2_2"/>
    <property type="match status" value="5"/>
</dbReference>
<keyword evidence="6 12" id="KW-0863">Zinc-finger</keyword>
<dbReference type="FunFam" id="3.30.160.60:FF:000031">
    <property type="entry name" value="GLI family zinc finger 3"/>
    <property type="match status" value="1"/>
</dbReference>
<keyword evidence="5" id="KW-0677">Repeat</keyword>
<evidence type="ECO:0000256" key="5">
    <source>
        <dbReference type="ARBA" id="ARBA00022737"/>
    </source>
</evidence>
<feature type="region of interest" description="Disordered" evidence="13">
    <location>
        <begin position="166"/>
        <end position="191"/>
    </location>
</feature>
<evidence type="ECO:0000256" key="7">
    <source>
        <dbReference type="ARBA" id="ARBA00022833"/>
    </source>
</evidence>
<dbReference type="InterPro" id="IPR056436">
    <property type="entry name" value="Znf-C2H2_ZIC1-5/GLI1-3-like"/>
</dbReference>
<dbReference type="GO" id="GO:0000978">
    <property type="term" value="F:RNA polymerase II cis-regulatory region sequence-specific DNA binding"/>
    <property type="evidence" value="ECO:0007669"/>
    <property type="project" value="TreeGrafter"/>
</dbReference>
<evidence type="ECO:0000256" key="2">
    <source>
        <dbReference type="ARBA" id="ARBA00010831"/>
    </source>
</evidence>
<dbReference type="PANTHER" id="PTHR45718">
    <property type="entry name" value="TRANSCRIPTIONAL ACTIVATOR CUBITUS INTERRUPTUS"/>
    <property type="match status" value="1"/>
</dbReference>
<dbReference type="GO" id="GO:0008270">
    <property type="term" value="F:zinc ion binding"/>
    <property type="evidence" value="ECO:0007669"/>
    <property type="project" value="UniProtKB-KW"/>
</dbReference>
<dbReference type="OrthoDB" id="3214149at2759"/>
<accession>A0A8J2S3R2</accession>
<organism evidence="15 16">
    <name type="scientific">Daphnia galeata</name>
    <dbReference type="NCBI Taxonomy" id="27404"/>
    <lineage>
        <taxon>Eukaryota</taxon>
        <taxon>Metazoa</taxon>
        <taxon>Ecdysozoa</taxon>
        <taxon>Arthropoda</taxon>
        <taxon>Crustacea</taxon>
        <taxon>Branchiopoda</taxon>
        <taxon>Diplostraca</taxon>
        <taxon>Cladocera</taxon>
        <taxon>Anomopoda</taxon>
        <taxon>Daphniidae</taxon>
        <taxon>Daphnia</taxon>
    </lineage>
</organism>
<evidence type="ECO:0000256" key="10">
    <source>
        <dbReference type="ARBA" id="ARBA00023163"/>
    </source>
</evidence>
<comment type="subcellular location">
    <subcellularLocation>
        <location evidence="1">Nucleus</location>
    </subcellularLocation>
</comment>
<evidence type="ECO:0000256" key="1">
    <source>
        <dbReference type="ARBA" id="ARBA00004123"/>
    </source>
</evidence>
<feature type="domain" description="C2H2-type" evidence="14">
    <location>
        <begin position="302"/>
        <end position="331"/>
    </location>
</feature>
<evidence type="ECO:0000256" key="12">
    <source>
        <dbReference type="PROSITE-ProRule" id="PRU00042"/>
    </source>
</evidence>
<dbReference type="Pfam" id="PF23561">
    <property type="entry name" value="zf-C2H2_15"/>
    <property type="match status" value="1"/>
</dbReference>
<dbReference type="SMART" id="SM00355">
    <property type="entry name" value="ZnF_C2H2"/>
    <property type="match status" value="5"/>
</dbReference>
<feature type="domain" description="C2H2-type" evidence="14">
    <location>
        <begin position="244"/>
        <end position="271"/>
    </location>
</feature>
<feature type="compositionally biased region" description="Polar residues" evidence="13">
    <location>
        <begin position="373"/>
        <end position="382"/>
    </location>
</feature>
<dbReference type="InterPro" id="IPR013087">
    <property type="entry name" value="Znf_C2H2_type"/>
</dbReference>
<dbReference type="FunFam" id="3.30.160.60:FF:000019">
    <property type="entry name" value="GLI family zinc finger 3"/>
    <property type="match status" value="1"/>
</dbReference>
<dbReference type="Proteomes" id="UP000789390">
    <property type="component" value="Unassembled WGS sequence"/>
</dbReference>
<evidence type="ECO:0000256" key="3">
    <source>
        <dbReference type="ARBA" id="ARBA00022491"/>
    </source>
</evidence>
<protein>
    <recommendedName>
        <fullName evidence="14">C2H2-type domain-containing protein</fullName>
    </recommendedName>
</protein>
<keyword evidence="11" id="KW-0539">Nucleus</keyword>
<evidence type="ECO:0000256" key="4">
    <source>
        <dbReference type="ARBA" id="ARBA00022723"/>
    </source>
</evidence>
<dbReference type="InterPro" id="IPR043359">
    <property type="entry name" value="GLI-like"/>
</dbReference>
<dbReference type="GO" id="GO:0000122">
    <property type="term" value="P:negative regulation of transcription by RNA polymerase II"/>
    <property type="evidence" value="ECO:0007669"/>
    <property type="project" value="UniProtKB-ARBA"/>
</dbReference>
<feature type="region of interest" description="Disordered" evidence="13">
    <location>
        <begin position="357"/>
        <end position="407"/>
    </location>
</feature>
<comment type="similarity">
    <text evidence="2">Belongs to the GLI C2H2-type zinc-finger protein family.</text>
</comment>
<dbReference type="FunFam" id="3.30.160.60:FF:000036">
    <property type="entry name" value="GLI family zinc finger 3"/>
    <property type="match status" value="1"/>
</dbReference>
<keyword evidence="8" id="KW-0805">Transcription regulation</keyword>
<feature type="domain" description="C2H2-type" evidence="14">
    <location>
        <begin position="332"/>
        <end position="361"/>
    </location>
</feature>
<proteinExistence type="inferred from homology"/>
<keyword evidence="7" id="KW-0862">Zinc</keyword>
<keyword evidence="9" id="KW-0238">DNA-binding</keyword>
<dbReference type="GO" id="GO:0000981">
    <property type="term" value="F:DNA-binding transcription factor activity, RNA polymerase II-specific"/>
    <property type="evidence" value="ECO:0007669"/>
    <property type="project" value="TreeGrafter"/>
</dbReference>
<name>A0A8J2S3R2_9CRUS</name>
<dbReference type="FunFam" id="3.30.160.60:FF:000048">
    <property type="entry name" value="GLI family zinc finger 3"/>
    <property type="match status" value="1"/>
</dbReference>
<dbReference type="Gene3D" id="3.30.160.60">
    <property type="entry name" value="Classic Zinc Finger"/>
    <property type="match status" value="5"/>
</dbReference>
<gene>
    <name evidence="15" type="ORF">DGAL_LOCUS12387</name>
</gene>
<dbReference type="Pfam" id="PF00096">
    <property type="entry name" value="zf-C2H2"/>
    <property type="match status" value="2"/>
</dbReference>
<reference evidence="15" key="1">
    <citation type="submission" date="2021-11" db="EMBL/GenBank/DDBJ databases">
        <authorList>
            <person name="Schell T."/>
        </authorList>
    </citation>
    <scope>NUCLEOTIDE SEQUENCE</scope>
    <source>
        <strain evidence="15">M5</strain>
    </source>
</reference>
<feature type="compositionally biased region" description="Low complexity" evidence="13">
    <location>
        <begin position="397"/>
        <end position="407"/>
    </location>
</feature>
<keyword evidence="4" id="KW-0479">Metal-binding</keyword>
<evidence type="ECO:0000259" key="14">
    <source>
        <dbReference type="PROSITE" id="PS50157"/>
    </source>
</evidence>
<comment type="caution">
    <text evidence="15">The sequence shown here is derived from an EMBL/GenBank/DDBJ whole genome shotgun (WGS) entry which is preliminary data.</text>
</comment>
<dbReference type="GO" id="GO:0005634">
    <property type="term" value="C:nucleus"/>
    <property type="evidence" value="ECO:0007669"/>
    <property type="project" value="UniProtKB-SubCell"/>
</dbReference>
<dbReference type="InterPro" id="IPR036236">
    <property type="entry name" value="Znf_C2H2_sf"/>
</dbReference>
<keyword evidence="10" id="KW-0804">Transcription</keyword>
<dbReference type="EMBL" id="CAKKLH010000289">
    <property type="protein sequence ID" value="CAH0108929.1"/>
    <property type="molecule type" value="Genomic_DNA"/>
</dbReference>
<dbReference type="PANTHER" id="PTHR45718:SF7">
    <property type="entry name" value="C2H2-TYPE DOMAIN-CONTAINING PROTEIN"/>
    <property type="match status" value="1"/>
</dbReference>
<evidence type="ECO:0000256" key="9">
    <source>
        <dbReference type="ARBA" id="ARBA00023125"/>
    </source>
</evidence>
<evidence type="ECO:0000313" key="16">
    <source>
        <dbReference type="Proteomes" id="UP000789390"/>
    </source>
</evidence>
<dbReference type="SUPFAM" id="SSF57667">
    <property type="entry name" value="beta-beta-alpha zinc fingers"/>
    <property type="match status" value="3"/>
</dbReference>
<dbReference type="PROSITE" id="PS00028">
    <property type="entry name" value="ZINC_FINGER_C2H2_1"/>
    <property type="match status" value="4"/>
</dbReference>
<evidence type="ECO:0000256" key="13">
    <source>
        <dbReference type="SAM" id="MobiDB-lite"/>
    </source>
</evidence>
<keyword evidence="3" id="KW-0678">Repressor</keyword>
<keyword evidence="16" id="KW-1185">Reference proteome</keyword>
<dbReference type="FunFam" id="3.30.160.60:FF:000453">
    <property type="entry name" value="GLIS family zinc finger 3"/>
    <property type="match status" value="1"/>
</dbReference>
<feature type="domain" description="C2H2-type" evidence="14">
    <location>
        <begin position="205"/>
        <end position="235"/>
    </location>
</feature>
<dbReference type="GO" id="GO:0140297">
    <property type="term" value="F:DNA-binding transcription factor binding"/>
    <property type="evidence" value="ECO:0007669"/>
    <property type="project" value="UniProtKB-ARBA"/>
</dbReference>
<dbReference type="AlphaFoldDB" id="A0A8J2S3R2"/>